<gene>
    <name evidence="1" type="ORF">MARPO_0053s0034</name>
</gene>
<reference evidence="2" key="1">
    <citation type="journal article" date="2017" name="Cell">
        <title>Insights into land plant evolution garnered from the Marchantia polymorpha genome.</title>
        <authorList>
            <person name="Bowman J.L."/>
            <person name="Kohchi T."/>
            <person name="Yamato K.T."/>
            <person name="Jenkins J."/>
            <person name="Shu S."/>
            <person name="Ishizaki K."/>
            <person name="Yamaoka S."/>
            <person name="Nishihama R."/>
            <person name="Nakamura Y."/>
            <person name="Berger F."/>
            <person name="Adam C."/>
            <person name="Aki S.S."/>
            <person name="Althoff F."/>
            <person name="Araki T."/>
            <person name="Arteaga-Vazquez M.A."/>
            <person name="Balasubrmanian S."/>
            <person name="Barry K."/>
            <person name="Bauer D."/>
            <person name="Boehm C.R."/>
            <person name="Briginshaw L."/>
            <person name="Caballero-Perez J."/>
            <person name="Catarino B."/>
            <person name="Chen F."/>
            <person name="Chiyoda S."/>
            <person name="Chovatia M."/>
            <person name="Davies K.M."/>
            <person name="Delmans M."/>
            <person name="Demura T."/>
            <person name="Dierschke T."/>
            <person name="Dolan L."/>
            <person name="Dorantes-Acosta A.E."/>
            <person name="Eklund D.M."/>
            <person name="Florent S.N."/>
            <person name="Flores-Sandoval E."/>
            <person name="Fujiyama A."/>
            <person name="Fukuzawa H."/>
            <person name="Galik B."/>
            <person name="Grimanelli D."/>
            <person name="Grimwood J."/>
            <person name="Grossniklaus U."/>
            <person name="Hamada T."/>
            <person name="Haseloff J."/>
            <person name="Hetherington A.J."/>
            <person name="Higo A."/>
            <person name="Hirakawa Y."/>
            <person name="Hundley H.N."/>
            <person name="Ikeda Y."/>
            <person name="Inoue K."/>
            <person name="Inoue S.I."/>
            <person name="Ishida S."/>
            <person name="Jia Q."/>
            <person name="Kakita M."/>
            <person name="Kanazawa T."/>
            <person name="Kawai Y."/>
            <person name="Kawashima T."/>
            <person name="Kennedy M."/>
            <person name="Kinose K."/>
            <person name="Kinoshita T."/>
            <person name="Kohara Y."/>
            <person name="Koide E."/>
            <person name="Komatsu K."/>
            <person name="Kopischke S."/>
            <person name="Kubo M."/>
            <person name="Kyozuka J."/>
            <person name="Lagercrantz U."/>
            <person name="Lin S.S."/>
            <person name="Lindquist E."/>
            <person name="Lipzen A.M."/>
            <person name="Lu C.W."/>
            <person name="De Luna E."/>
            <person name="Martienssen R.A."/>
            <person name="Minamino N."/>
            <person name="Mizutani M."/>
            <person name="Mizutani M."/>
            <person name="Mochizuki N."/>
            <person name="Monte I."/>
            <person name="Mosher R."/>
            <person name="Nagasaki H."/>
            <person name="Nakagami H."/>
            <person name="Naramoto S."/>
            <person name="Nishitani K."/>
            <person name="Ohtani M."/>
            <person name="Okamoto T."/>
            <person name="Okumura M."/>
            <person name="Phillips J."/>
            <person name="Pollak B."/>
            <person name="Reinders A."/>
            <person name="Rovekamp M."/>
            <person name="Sano R."/>
            <person name="Sawa S."/>
            <person name="Schmid M.W."/>
            <person name="Shirakawa M."/>
            <person name="Solano R."/>
            <person name="Spunde A."/>
            <person name="Suetsugu N."/>
            <person name="Sugano S."/>
            <person name="Sugiyama A."/>
            <person name="Sun R."/>
            <person name="Suzuki Y."/>
            <person name="Takenaka M."/>
            <person name="Takezawa D."/>
            <person name="Tomogane H."/>
            <person name="Tsuzuki M."/>
            <person name="Ueda T."/>
            <person name="Umeda M."/>
            <person name="Ward J.M."/>
            <person name="Watanabe Y."/>
            <person name="Yazaki K."/>
            <person name="Yokoyama R."/>
            <person name="Yoshitake Y."/>
            <person name="Yotsui I."/>
            <person name="Zachgo S."/>
            <person name="Schmutz J."/>
        </authorList>
    </citation>
    <scope>NUCLEOTIDE SEQUENCE [LARGE SCALE GENOMIC DNA]</scope>
    <source>
        <strain evidence="2">Tak-1</strain>
    </source>
</reference>
<evidence type="ECO:0000313" key="2">
    <source>
        <dbReference type="Proteomes" id="UP000244005"/>
    </source>
</evidence>
<protein>
    <submittedName>
        <fullName evidence="1">Uncharacterized protein</fullName>
    </submittedName>
</protein>
<keyword evidence="2" id="KW-1185">Reference proteome</keyword>
<proteinExistence type="predicted"/>
<evidence type="ECO:0000313" key="1">
    <source>
        <dbReference type="EMBL" id="PTQ38088.1"/>
    </source>
</evidence>
<dbReference type="Gramene" id="Mp6g07200.1">
    <property type="protein sequence ID" value="Mp6g07200.1.cds1"/>
    <property type="gene ID" value="Mp6g07200"/>
</dbReference>
<accession>A0A2R6WW61</accession>
<organism evidence="1 2">
    <name type="scientific">Marchantia polymorpha</name>
    <name type="common">Common liverwort</name>
    <name type="synonym">Marchantia aquatica</name>
    <dbReference type="NCBI Taxonomy" id="3197"/>
    <lineage>
        <taxon>Eukaryota</taxon>
        <taxon>Viridiplantae</taxon>
        <taxon>Streptophyta</taxon>
        <taxon>Embryophyta</taxon>
        <taxon>Marchantiophyta</taxon>
        <taxon>Marchantiopsida</taxon>
        <taxon>Marchantiidae</taxon>
        <taxon>Marchantiales</taxon>
        <taxon>Marchantiaceae</taxon>
        <taxon>Marchantia</taxon>
    </lineage>
</organism>
<dbReference type="AlphaFoldDB" id="A0A2R6WW61"/>
<sequence length="77" mass="8757">MSSTTIRTSQLHVLQSNVHHQENFTWAVRTRVVYKWTLFKLVDGTWHICDSLRVEIETGSGLRVIHGHGDGQQSGGR</sequence>
<dbReference type="EMBL" id="KZ772725">
    <property type="protein sequence ID" value="PTQ38088.1"/>
    <property type="molecule type" value="Genomic_DNA"/>
</dbReference>
<dbReference type="Proteomes" id="UP000244005">
    <property type="component" value="Unassembled WGS sequence"/>
</dbReference>
<name>A0A2R6WW61_MARPO</name>